<gene>
    <name evidence="2" type="ORF">FHW36_105382</name>
</gene>
<organism evidence="2 3">
    <name type="scientific">Chitinophaga polysaccharea</name>
    <dbReference type="NCBI Taxonomy" id="1293035"/>
    <lineage>
        <taxon>Bacteria</taxon>
        <taxon>Pseudomonadati</taxon>
        <taxon>Bacteroidota</taxon>
        <taxon>Chitinophagia</taxon>
        <taxon>Chitinophagales</taxon>
        <taxon>Chitinophagaceae</taxon>
        <taxon>Chitinophaga</taxon>
    </lineage>
</organism>
<name>A0A561PPA2_9BACT</name>
<dbReference type="SUPFAM" id="SSF48452">
    <property type="entry name" value="TPR-like"/>
    <property type="match status" value="1"/>
</dbReference>
<dbReference type="InterPro" id="IPR011990">
    <property type="entry name" value="TPR-like_helical_dom_sf"/>
</dbReference>
<dbReference type="EMBL" id="VIWO01000005">
    <property type="protein sequence ID" value="TWF39941.1"/>
    <property type="molecule type" value="Genomic_DNA"/>
</dbReference>
<dbReference type="InterPro" id="IPR029058">
    <property type="entry name" value="AB_hydrolase_fold"/>
</dbReference>
<keyword evidence="3" id="KW-1185">Reference proteome</keyword>
<evidence type="ECO:0000313" key="2">
    <source>
        <dbReference type="EMBL" id="TWF39941.1"/>
    </source>
</evidence>
<evidence type="ECO:0000256" key="1">
    <source>
        <dbReference type="PROSITE-ProRule" id="PRU00339"/>
    </source>
</evidence>
<proteinExistence type="predicted"/>
<dbReference type="SUPFAM" id="SSF53474">
    <property type="entry name" value="alpha/beta-Hydrolases"/>
    <property type="match status" value="1"/>
</dbReference>
<protein>
    <submittedName>
        <fullName evidence="2">Uncharacterized protein</fullName>
    </submittedName>
</protein>
<dbReference type="InterPro" id="IPR019734">
    <property type="entry name" value="TPR_rpt"/>
</dbReference>
<sequence>MPKKIYLSVLLLLCIIVGYTQQKVNEKLYSTYLADTVYYSVYTPGGWDAKIPSPVLYSFNYGMVTGDYLAAQADYFSKANYTFPGTIIVNIQADMDRIGYAYRTGELTATGQKFVNCLKQEIIPAVAQKYHTTFRSYIGHSYAASYANYLFLHDWRLFNGYILLAPEKVNSEEPPFYISDEATNFYNKNVTFYYVAVGEADMSRRQDYAREIAANVTALDSTHFFFRRDSLPGANHSNIVTLAIQSAFEHLYQLYNPYLEAGHTQNTAQELQAVNNRIADAYKLPMSKTAPFYQRFAMLAILNKDTTGLEHVMNFFLNNKMKGWNIMQLGMYGDQLGLKAKSKAYLEQAIEKIQRDEMDTELGPPNLAACYTFLATRLLTDDKAKAWEYLEKSRQLSALPNKNGYKNIDIYYDMGVFAADNNYRIKDGLTCLEQFISLSKDVSEDAHWLAYRKTDYYLGKCYLLLHDKPNARRYLEKALKANPENKQAKALLLQL</sequence>
<keyword evidence="1" id="KW-0802">TPR repeat</keyword>
<dbReference type="Gene3D" id="1.25.40.10">
    <property type="entry name" value="Tetratricopeptide repeat domain"/>
    <property type="match status" value="1"/>
</dbReference>
<dbReference type="PROSITE" id="PS50005">
    <property type="entry name" value="TPR"/>
    <property type="match status" value="1"/>
</dbReference>
<dbReference type="Gene3D" id="3.40.50.1820">
    <property type="entry name" value="alpha/beta hydrolase"/>
    <property type="match status" value="1"/>
</dbReference>
<feature type="repeat" description="TPR" evidence="1">
    <location>
        <begin position="452"/>
        <end position="485"/>
    </location>
</feature>
<dbReference type="AlphaFoldDB" id="A0A561PPA2"/>
<reference evidence="2 3" key="1">
    <citation type="submission" date="2019-06" db="EMBL/GenBank/DDBJ databases">
        <title>Sorghum-associated microbial communities from plants grown in Nebraska, USA.</title>
        <authorList>
            <person name="Schachtman D."/>
        </authorList>
    </citation>
    <scope>NUCLEOTIDE SEQUENCE [LARGE SCALE GENOMIC DNA]</scope>
    <source>
        <strain evidence="2 3">1209</strain>
    </source>
</reference>
<evidence type="ECO:0000313" key="3">
    <source>
        <dbReference type="Proteomes" id="UP000320811"/>
    </source>
</evidence>
<dbReference type="Proteomes" id="UP000320811">
    <property type="component" value="Unassembled WGS sequence"/>
</dbReference>
<comment type="caution">
    <text evidence="2">The sequence shown here is derived from an EMBL/GenBank/DDBJ whole genome shotgun (WGS) entry which is preliminary data.</text>
</comment>
<accession>A0A561PPA2</accession>